<keyword evidence="3" id="KW-1185">Reference proteome</keyword>
<evidence type="ECO:0000313" key="3">
    <source>
        <dbReference type="Proteomes" id="UP001273350"/>
    </source>
</evidence>
<feature type="transmembrane region" description="Helical" evidence="1">
    <location>
        <begin position="117"/>
        <end position="139"/>
    </location>
</feature>
<protein>
    <submittedName>
        <fullName evidence="2">Uncharacterized protein</fullName>
    </submittedName>
</protein>
<dbReference type="RefSeq" id="WP_230003637.1">
    <property type="nucleotide sequence ID" value="NZ_CP087134.1"/>
</dbReference>
<keyword evidence="1" id="KW-0812">Transmembrane</keyword>
<reference evidence="2 3" key="1">
    <citation type="submission" date="2023-11" db="EMBL/GenBank/DDBJ databases">
        <title>Unpublished Manusciprt.</title>
        <authorList>
            <person name="Saticioglu I.B."/>
            <person name="Ay H."/>
            <person name="Ajmi N."/>
            <person name="Altun S."/>
            <person name="Duman M."/>
        </authorList>
    </citation>
    <scope>NUCLEOTIDE SEQUENCE [LARGE SCALE GENOMIC DNA]</scope>
    <source>
        <strain evidence="2 3">Fl-318</strain>
    </source>
</reference>
<evidence type="ECO:0000313" key="2">
    <source>
        <dbReference type="EMBL" id="MDX6191408.1"/>
    </source>
</evidence>
<dbReference type="Proteomes" id="UP001273350">
    <property type="component" value="Unassembled WGS sequence"/>
</dbReference>
<accession>A0ABU4RFN7</accession>
<sequence>MDNKIDFKDLWNKQSVSPPDIKDLLVKLSRFKQSSLRKLMLTNALLLATCIFIVFIWYRFKPEFISTKIGIVLCVVAMVVYLAVYNRLFGAYKKIDGTKSNTEYLQKLIEIKTKQKFLQSTMLSLYFVMLGVGLCLYMFEYTSRMTAFWAVFTYAMLLLWFGFVWLYLRPKQIKKENAKINALIEKFETINKQLTTDF</sequence>
<keyword evidence="1" id="KW-1133">Transmembrane helix</keyword>
<feature type="transmembrane region" description="Helical" evidence="1">
    <location>
        <begin position="39"/>
        <end position="58"/>
    </location>
</feature>
<comment type="caution">
    <text evidence="2">The sequence shown here is derived from an EMBL/GenBank/DDBJ whole genome shotgun (WGS) entry which is preliminary data.</text>
</comment>
<name>A0ABU4RFN7_9FLAO</name>
<dbReference type="EMBL" id="JAWXVI010000010">
    <property type="protein sequence ID" value="MDX6191408.1"/>
    <property type="molecule type" value="Genomic_DNA"/>
</dbReference>
<evidence type="ECO:0000256" key="1">
    <source>
        <dbReference type="SAM" id="Phobius"/>
    </source>
</evidence>
<feature type="transmembrane region" description="Helical" evidence="1">
    <location>
        <begin position="145"/>
        <end position="168"/>
    </location>
</feature>
<organism evidence="2 3">
    <name type="scientific">Flavobacterium cupriresistens</name>
    <dbReference type="NCBI Taxonomy" id="2893885"/>
    <lineage>
        <taxon>Bacteria</taxon>
        <taxon>Pseudomonadati</taxon>
        <taxon>Bacteroidota</taxon>
        <taxon>Flavobacteriia</taxon>
        <taxon>Flavobacteriales</taxon>
        <taxon>Flavobacteriaceae</taxon>
        <taxon>Flavobacterium</taxon>
    </lineage>
</organism>
<keyword evidence="1" id="KW-0472">Membrane</keyword>
<feature type="transmembrane region" description="Helical" evidence="1">
    <location>
        <begin position="64"/>
        <end position="84"/>
    </location>
</feature>
<gene>
    <name evidence="2" type="ORF">SGQ83_18785</name>
</gene>
<proteinExistence type="predicted"/>